<reference evidence="1" key="1">
    <citation type="journal article" date="2014" name="Int. J. Syst. Evol. Microbiol.">
        <title>Complete genome sequence of Corynebacterium casei LMG S-19264T (=DSM 44701T), isolated from a smear-ripened cheese.</title>
        <authorList>
            <consortium name="US DOE Joint Genome Institute (JGI-PGF)"/>
            <person name="Walter F."/>
            <person name="Albersmeier A."/>
            <person name="Kalinowski J."/>
            <person name="Ruckert C."/>
        </authorList>
    </citation>
    <scope>NUCLEOTIDE SEQUENCE</scope>
    <source>
        <strain evidence="1">CGMCC 1.16067</strain>
    </source>
</reference>
<protein>
    <submittedName>
        <fullName evidence="1">Uncharacterized protein</fullName>
    </submittedName>
</protein>
<gene>
    <name evidence="1" type="ORF">GCM10011519_19910</name>
</gene>
<organism evidence="1 2">
    <name type="scientific">Marmoricola endophyticus</name>
    <dbReference type="NCBI Taxonomy" id="2040280"/>
    <lineage>
        <taxon>Bacteria</taxon>
        <taxon>Bacillati</taxon>
        <taxon>Actinomycetota</taxon>
        <taxon>Actinomycetes</taxon>
        <taxon>Propionibacteriales</taxon>
        <taxon>Nocardioidaceae</taxon>
        <taxon>Marmoricola</taxon>
    </lineage>
</organism>
<dbReference type="AlphaFoldDB" id="A0A917BJP2"/>
<evidence type="ECO:0000313" key="2">
    <source>
        <dbReference type="Proteomes" id="UP000649179"/>
    </source>
</evidence>
<comment type="caution">
    <text evidence="1">The sequence shown here is derived from an EMBL/GenBank/DDBJ whole genome shotgun (WGS) entry which is preliminary data.</text>
</comment>
<proteinExistence type="predicted"/>
<reference evidence="1" key="2">
    <citation type="submission" date="2020-09" db="EMBL/GenBank/DDBJ databases">
        <authorList>
            <person name="Sun Q."/>
            <person name="Zhou Y."/>
        </authorList>
    </citation>
    <scope>NUCLEOTIDE SEQUENCE</scope>
    <source>
        <strain evidence="1">CGMCC 1.16067</strain>
    </source>
</reference>
<sequence length="62" mass="6787">MVAALLLAGCGSTRPEALVDHTQGLVRPGSIHVESSADHDRAERVVHTAQELYTFWDTGRTR</sequence>
<keyword evidence="2" id="KW-1185">Reference proteome</keyword>
<accession>A0A917BJP2</accession>
<dbReference type="Proteomes" id="UP000649179">
    <property type="component" value="Unassembled WGS sequence"/>
</dbReference>
<evidence type="ECO:0000313" key="1">
    <source>
        <dbReference type="EMBL" id="GGF46050.1"/>
    </source>
</evidence>
<name>A0A917BJP2_9ACTN</name>
<dbReference type="EMBL" id="BMKQ01000001">
    <property type="protein sequence ID" value="GGF46050.1"/>
    <property type="molecule type" value="Genomic_DNA"/>
</dbReference>